<sequence>MKRFTILFTVLMMSCTTSNETGM</sequence>
<reference evidence="1" key="1">
    <citation type="submission" date="2018-05" db="EMBL/GenBank/DDBJ databases">
        <authorList>
            <person name="Lanie J.A."/>
            <person name="Ng W.-L."/>
            <person name="Kazmierczak K.M."/>
            <person name="Andrzejewski T.M."/>
            <person name="Davidsen T.M."/>
            <person name="Wayne K.J."/>
            <person name="Tettelin H."/>
            <person name="Glass J.I."/>
            <person name="Rusch D."/>
            <person name="Podicherti R."/>
            <person name="Tsui H.-C.T."/>
            <person name="Winkler M.E."/>
        </authorList>
    </citation>
    <scope>NUCLEOTIDE SEQUENCE</scope>
</reference>
<dbReference type="EMBL" id="UINC01143482">
    <property type="protein sequence ID" value="SVD32434.1"/>
    <property type="molecule type" value="Genomic_DNA"/>
</dbReference>
<protein>
    <submittedName>
        <fullName evidence="1">Uncharacterized protein</fullName>
    </submittedName>
</protein>
<gene>
    <name evidence="1" type="ORF">METZ01_LOCUS385288</name>
    <name evidence="2" type="ORF">METZ01_LOCUS499856</name>
</gene>
<dbReference type="EMBL" id="UINC01219510">
    <property type="protein sequence ID" value="SVE47002.1"/>
    <property type="molecule type" value="Genomic_DNA"/>
</dbReference>
<proteinExistence type="predicted"/>
<dbReference type="PROSITE" id="PS51257">
    <property type="entry name" value="PROKAR_LIPOPROTEIN"/>
    <property type="match status" value="1"/>
</dbReference>
<dbReference type="AlphaFoldDB" id="A0A382UDU7"/>
<organism evidence="1">
    <name type="scientific">marine metagenome</name>
    <dbReference type="NCBI Taxonomy" id="408172"/>
    <lineage>
        <taxon>unclassified sequences</taxon>
        <taxon>metagenomes</taxon>
        <taxon>ecological metagenomes</taxon>
    </lineage>
</organism>
<evidence type="ECO:0000313" key="1">
    <source>
        <dbReference type="EMBL" id="SVD32434.1"/>
    </source>
</evidence>
<name>A0A382UDU7_9ZZZZ</name>
<feature type="non-terminal residue" evidence="1">
    <location>
        <position position="23"/>
    </location>
</feature>
<accession>A0A382UDU7</accession>
<evidence type="ECO:0000313" key="2">
    <source>
        <dbReference type="EMBL" id="SVE47002.1"/>
    </source>
</evidence>